<dbReference type="InterPro" id="IPR005846">
    <property type="entry name" value="A-D-PHexomutase_a/b/a-III"/>
</dbReference>
<dbReference type="Proteomes" id="UP000315112">
    <property type="component" value="Unassembled WGS sequence"/>
</dbReference>
<accession>A0A562PV90</accession>
<keyword evidence="6 9" id="KW-0479">Metal-binding</keyword>
<dbReference type="FunFam" id="3.40.120.10:FF:000005">
    <property type="entry name" value="Phosphoglucomutase 5"/>
    <property type="match status" value="1"/>
</dbReference>
<dbReference type="Gene3D" id="3.30.310.50">
    <property type="entry name" value="Alpha-D-phosphohexomutase, C-terminal domain"/>
    <property type="match status" value="1"/>
</dbReference>
<evidence type="ECO:0000256" key="9">
    <source>
        <dbReference type="RuleBase" id="RU004326"/>
    </source>
</evidence>
<comment type="cofactor">
    <cofactor evidence="2">
        <name>Mg(2+)</name>
        <dbReference type="ChEBI" id="CHEBI:18420"/>
    </cofactor>
</comment>
<evidence type="ECO:0000256" key="6">
    <source>
        <dbReference type="ARBA" id="ARBA00022723"/>
    </source>
</evidence>
<feature type="compositionally biased region" description="Polar residues" evidence="10">
    <location>
        <begin position="1"/>
        <end position="11"/>
    </location>
</feature>
<dbReference type="GO" id="GO:0004614">
    <property type="term" value="F:phosphoglucomutase activity"/>
    <property type="evidence" value="ECO:0007669"/>
    <property type="project" value="UniProtKB-EC"/>
</dbReference>
<dbReference type="Proteomes" id="UP000437862">
    <property type="component" value="Chromosome"/>
</dbReference>
<dbReference type="GO" id="GO:0005829">
    <property type="term" value="C:cytosol"/>
    <property type="evidence" value="ECO:0007669"/>
    <property type="project" value="TreeGrafter"/>
</dbReference>
<keyword evidence="17" id="KW-1185">Reference proteome</keyword>
<dbReference type="SUPFAM" id="SSF53738">
    <property type="entry name" value="Phosphoglucomutase, first 3 domains"/>
    <property type="match status" value="3"/>
</dbReference>
<evidence type="ECO:0000313" key="15">
    <source>
        <dbReference type="EMBL" id="TWI48308.1"/>
    </source>
</evidence>
<evidence type="ECO:0000256" key="3">
    <source>
        <dbReference type="ARBA" id="ARBA00010231"/>
    </source>
</evidence>
<dbReference type="GO" id="GO:0000287">
    <property type="term" value="F:magnesium ion binding"/>
    <property type="evidence" value="ECO:0007669"/>
    <property type="project" value="InterPro"/>
</dbReference>
<keyword evidence="5" id="KW-0597">Phosphoprotein</keyword>
<dbReference type="FunFam" id="3.40.120.10:FF:000004">
    <property type="entry name" value="Phosphoglucomutase 5"/>
    <property type="match status" value="1"/>
</dbReference>
<feature type="region of interest" description="Disordered" evidence="10">
    <location>
        <begin position="1"/>
        <end position="20"/>
    </location>
</feature>
<dbReference type="Pfam" id="PF02879">
    <property type="entry name" value="PGM_PMM_II"/>
    <property type="match status" value="1"/>
</dbReference>
<evidence type="ECO:0000256" key="2">
    <source>
        <dbReference type="ARBA" id="ARBA00001946"/>
    </source>
</evidence>
<dbReference type="NCBIfam" id="NF005737">
    <property type="entry name" value="PRK07564.1-1"/>
    <property type="match status" value="1"/>
</dbReference>
<evidence type="ECO:0000256" key="1">
    <source>
        <dbReference type="ARBA" id="ARBA00000443"/>
    </source>
</evidence>
<evidence type="ECO:0000259" key="11">
    <source>
        <dbReference type="Pfam" id="PF02878"/>
    </source>
</evidence>
<dbReference type="Pfam" id="PF02878">
    <property type="entry name" value="PGM_PMM_I"/>
    <property type="match status" value="1"/>
</dbReference>
<evidence type="ECO:0000256" key="8">
    <source>
        <dbReference type="ARBA" id="ARBA00023235"/>
    </source>
</evidence>
<evidence type="ECO:0000256" key="5">
    <source>
        <dbReference type="ARBA" id="ARBA00022553"/>
    </source>
</evidence>
<dbReference type="InterPro" id="IPR005844">
    <property type="entry name" value="A-D-PHexomutase_a/b/a-I"/>
</dbReference>
<evidence type="ECO:0000313" key="16">
    <source>
        <dbReference type="Proteomes" id="UP000315112"/>
    </source>
</evidence>
<reference evidence="14 17" key="3">
    <citation type="submission" date="2019-12" db="EMBL/GenBank/DDBJ databases">
        <title>Draft Genome Sequences of Six Type Strains of the Genus Massilia.</title>
        <authorList>
            <person name="Miess H."/>
            <person name="Frediansyah A."/>
            <person name="Goeker M."/>
            <person name="Gross H."/>
        </authorList>
    </citation>
    <scope>NUCLEOTIDE SEQUENCE [LARGE SCALE GENOMIC DNA]</scope>
    <source>
        <strain evidence="14 17">DSM 26639</strain>
    </source>
</reference>
<feature type="domain" description="Alpha-D-phosphohexomutase alpha/beta/alpha" evidence="11">
    <location>
        <begin position="14"/>
        <end position="153"/>
    </location>
</feature>
<dbReference type="InterPro" id="IPR016055">
    <property type="entry name" value="A-D-PHexomutase_a/b/a-I/II/III"/>
</dbReference>
<dbReference type="Gene3D" id="3.40.120.10">
    <property type="entry name" value="Alpha-D-Glucose-1,6-Bisphosphate, subunit A, domain 3"/>
    <property type="match status" value="3"/>
</dbReference>
<dbReference type="PRINTS" id="PR00509">
    <property type="entry name" value="PGMPMM"/>
</dbReference>
<proteinExistence type="inferred from homology"/>
<dbReference type="FunFam" id="3.30.310.50:FF:000002">
    <property type="entry name" value="Phosphoglucomutase 5"/>
    <property type="match status" value="1"/>
</dbReference>
<dbReference type="GO" id="GO:0005975">
    <property type="term" value="P:carbohydrate metabolic process"/>
    <property type="evidence" value="ECO:0007669"/>
    <property type="project" value="InterPro"/>
</dbReference>
<dbReference type="InterPro" id="IPR005841">
    <property type="entry name" value="Alpha-D-phosphohexomutase_SF"/>
</dbReference>
<dbReference type="Pfam" id="PF24947">
    <property type="entry name" value="PGM1_C_vert_fung"/>
    <property type="match status" value="1"/>
</dbReference>
<gene>
    <name evidence="14" type="ORF">GO485_10480</name>
    <name evidence="15" type="ORF">IP92_01696</name>
</gene>
<dbReference type="InterPro" id="IPR005845">
    <property type="entry name" value="A-D-PHexomutase_a/b/a-II"/>
</dbReference>
<comment type="similarity">
    <text evidence="3 9">Belongs to the phosphohexose mutase family.</text>
</comment>
<dbReference type="EMBL" id="CP046904">
    <property type="protein sequence ID" value="QGZ39430.1"/>
    <property type="molecule type" value="Genomic_DNA"/>
</dbReference>
<evidence type="ECO:0000256" key="10">
    <source>
        <dbReference type="SAM" id="MobiDB-lite"/>
    </source>
</evidence>
<reference evidence="15 16" key="1">
    <citation type="journal article" date="2015" name="Stand. Genomic Sci.">
        <title>Genomic Encyclopedia of Bacterial and Archaeal Type Strains, Phase III: the genomes of soil and plant-associated and newly described type strains.</title>
        <authorList>
            <person name="Whitman W.B."/>
            <person name="Woyke T."/>
            <person name="Klenk H.P."/>
            <person name="Zhou Y."/>
            <person name="Lilburn T.G."/>
            <person name="Beck B.J."/>
            <person name="De Vos P."/>
            <person name="Vandamme P."/>
            <person name="Eisen J.A."/>
            <person name="Garrity G."/>
            <person name="Hugenholtz P."/>
            <person name="Kyrpides N.C."/>
        </authorList>
    </citation>
    <scope>NUCLEOTIDE SEQUENCE [LARGE SCALE GENOMIC DNA]</scope>
    <source>
        <strain evidence="15 16">CGMCC 1.10685</strain>
    </source>
</reference>
<evidence type="ECO:0000259" key="13">
    <source>
        <dbReference type="Pfam" id="PF02880"/>
    </source>
</evidence>
<protein>
    <recommendedName>
        <fullName evidence="4">phosphoglucomutase (alpha-D-glucose-1,6-bisphosphate-dependent)</fullName>
        <ecNumber evidence="4">5.4.2.2</ecNumber>
    </recommendedName>
</protein>
<reference evidence="15" key="2">
    <citation type="submission" date="2019-07" db="EMBL/GenBank/DDBJ databases">
        <authorList>
            <person name="Whitman W."/>
            <person name="Huntemann M."/>
            <person name="Clum A."/>
            <person name="Pillay M."/>
            <person name="Palaniappan K."/>
            <person name="Varghese N."/>
            <person name="Mikhailova N."/>
            <person name="Stamatis D."/>
            <person name="Reddy T."/>
            <person name="Daum C."/>
            <person name="Shapiro N."/>
            <person name="Ivanova N."/>
            <person name="Kyrpides N."/>
            <person name="Woyke T."/>
        </authorList>
    </citation>
    <scope>NUCLEOTIDE SEQUENCE</scope>
    <source>
        <strain evidence="15">CGMCC 1.10685</strain>
    </source>
</reference>
<name>A0A562PV90_9BURK</name>
<dbReference type="SUPFAM" id="SSF55957">
    <property type="entry name" value="Phosphoglucomutase, C-terminal domain"/>
    <property type="match status" value="1"/>
</dbReference>
<sequence length="543" mass="58332">MAIQTIQTTPIPGQRPGTSGLRKKVGVFRQPHYLENFVQSVFDTLGDLSGKTLVLGGDGRFHNRAAIRTILKMAAANGVARVLVGRGGILSTPAVSCVIRKHEAMGGIILSASHNPGGPDGDFGIKYNIGNGGPAPEAVTEAIYQRTTAITSYRISDAPDIDIDHTGRGYLEQMQVEVIDPVADYAELMEQLFDFDAIRKLFAGGFTMRFDAMHAVSGPYAQAIIEGMLGAPAGTVINCVPREDFGGLHPDPNPVNAAELIELMAGPDAPDFGAASDGDADRNMIVGRKFDVTPSDSLAILAANAQVAPGYRGGIAGIARSMPTSRAADRVAEALGIPCYETPTGWKYFGTLLDAGLATLCGEESYGTGSNHVREKDGVWAVLFWLNLLAVKGQSVQQIVEEHWQQFGRNYYSRHDYEGIETHAANVLMDDLRVKLANMQGQQMNHYTVEYADDFAYTDPVDGSQATQQGVRIVMTDGSRIVYRLSGTGTEGATLRVYLERYEPDPAQHHIPTQQALAALIAIADSVASIAYNTGRSNPSVIT</sequence>
<feature type="domain" description="Alpha-D-phosphohexomutase alpha/beta/alpha" evidence="12">
    <location>
        <begin position="184"/>
        <end position="286"/>
    </location>
</feature>
<evidence type="ECO:0000313" key="17">
    <source>
        <dbReference type="Proteomes" id="UP000437862"/>
    </source>
</evidence>
<evidence type="ECO:0000256" key="7">
    <source>
        <dbReference type="ARBA" id="ARBA00022842"/>
    </source>
</evidence>
<keyword evidence="7 9" id="KW-0460">Magnesium</keyword>
<keyword evidence="8 14" id="KW-0413">Isomerase</keyword>
<comment type="catalytic activity">
    <reaction evidence="1">
        <text>alpha-D-glucose 1-phosphate = alpha-D-glucose 6-phosphate</text>
        <dbReference type="Rhea" id="RHEA:23536"/>
        <dbReference type="ChEBI" id="CHEBI:58225"/>
        <dbReference type="ChEBI" id="CHEBI:58601"/>
        <dbReference type="EC" id="5.4.2.2"/>
    </reaction>
</comment>
<dbReference type="InterPro" id="IPR045244">
    <property type="entry name" value="PGM"/>
</dbReference>
<dbReference type="InterPro" id="IPR036900">
    <property type="entry name" value="A-D-PHexomutase_C_sf"/>
</dbReference>
<dbReference type="InterPro" id="IPR016066">
    <property type="entry name" value="A-D-PHexomutase_CS"/>
</dbReference>
<dbReference type="PROSITE" id="PS00710">
    <property type="entry name" value="PGM_PMM"/>
    <property type="match status" value="1"/>
</dbReference>
<evidence type="ECO:0000259" key="12">
    <source>
        <dbReference type="Pfam" id="PF02879"/>
    </source>
</evidence>
<dbReference type="EMBL" id="VLKW01000003">
    <property type="protein sequence ID" value="TWI48308.1"/>
    <property type="molecule type" value="Genomic_DNA"/>
</dbReference>
<dbReference type="Pfam" id="PF02880">
    <property type="entry name" value="PGM_PMM_III"/>
    <property type="match status" value="1"/>
</dbReference>
<feature type="domain" description="Alpha-D-phosphohexomutase alpha/beta/alpha" evidence="13">
    <location>
        <begin position="295"/>
        <end position="407"/>
    </location>
</feature>
<organism evidence="15 16">
    <name type="scientific">Pseudoduganella flava</name>
    <dbReference type="NCBI Taxonomy" id="871742"/>
    <lineage>
        <taxon>Bacteria</taxon>
        <taxon>Pseudomonadati</taxon>
        <taxon>Pseudomonadota</taxon>
        <taxon>Betaproteobacteria</taxon>
        <taxon>Burkholderiales</taxon>
        <taxon>Oxalobacteraceae</taxon>
        <taxon>Telluria group</taxon>
        <taxon>Pseudoduganella</taxon>
    </lineage>
</organism>
<dbReference type="RefSeq" id="WP_145874124.1">
    <property type="nucleotide sequence ID" value="NZ_CP046904.1"/>
</dbReference>
<dbReference type="OrthoDB" id="9806956at2"/>
<evidence type="ECO:0000256" key="4">
    <source>
        <dbReference type="ARBA" id="ARBA00012728"/>
    </source>
</evidence>
<dbReference type="AlphaFoldDB" id="A0A562PV90"/>
<dbReference type="PANTHER" id="PTHR22573">
    <property type="entry name" value="PHOSPHOHEXOMUTASE FAMILY MEMBER"/>
    <property type="match status" value="1"/>
</dbReference>
<dbReference type="PANTHER" id="PTHR22573:SF2">
    <property type="entry name" value="PHOSPHOGLUCOMUTASE"/>
    <property type="match status" value="1"/>
</dbReference>
<evidence type="ECO:0000313" key="14">
    <source>
        <dbReference type="EMBL" id="QGZ39430.1"/>
    </source>
</evidence>
<dbReference type="EC" id="5.4.2.2" evidence="4"/>